<keyword evidence="6 8" id="KW-0408">Iron</keyword>
<dbReference type="InterPro" id="IPR020841">
    <property type="entry name" value="PKS_Beta-ketoAc_synthase_dom"/>
</dbReference>
<dbReference type="PANTHER" id="PTHR45527:SF1">
    <property type="entry name" value="FATTY ACID SYNTHASE"/>
    <property type="match status" value="1"/>
</dbReference>
<dbReference type="InterPro" id="IPR014030">
    <property type="entry name" value="Ketoacyl_synth_N"/>
</dbReference>
<dbReference type="GO" id="GO:0016874">
    <property type="term" value="F:ligase activity"/>
    <property type="evidence" value="ECO:0007669"/>
    <property type="project" value="UniProtKB-KW"/>
</dbReference>
<evidence type="ECO:0000259" key="10">
    <source>
        <dbReference type="PROSITE" id="PS52004"/>
    </source>
</evidence>
<dbReference type="PRINTS" id="PR00385">
    <property type="entry name" value="P450"/>
</dbReference>
<dbReference type="GO" id="GO:0043041">
    <property type="term" value="P:amino acid activation for nonribosomal peptide biosynthetic process"/>
    <property type="evidence" value="ECO:0007669"/>
    <property type="project" value="TreeGrafter"/>
</dbReference>
<dbReference type="SUPFAM" id="SSF48264">
    <property type="entry name" value="Cytochrome P450"/>
    <property type="match status" value="2"/>
</dbReference>
<evidence type="ECO:0000313" key="11">
    <source>
        <dbReference type="EMBL" id="CAK5266436.1"/>
    </source>
</evidence>
<dbReference type="PROSITE" id="PS00086">
    <property type="entry name" value="CYTOCHROME_P450"/>
    <property type="match status" value="1"/>
</dbReference>
<dbReference type="Gene3D" id="1.10.630.10">
    <property type="entry name" value="Cytochrome P450"/>
    <property type="match status" value="2"/>
</dbReference>
<comment type="cofactor">
    <cofactor evidence="8">
        <name>heme</name>
        <dbReference type="ChEBI" id="CHEBI:30413"/>
    </cofactor>
</comment>
<feature type="domain" description="Ketosynthase family 3 (KS3)" evidence="10">
    <location>
        <begin position="1150"/>
        <end position="1543"/>
    </location>
</feature>
<evidence type="ECO:0000256" key="4">
    <source>
        <dbReference type="ARBA" id="ARBA00022679"/>
    </source>
</evidence>
<keyword evidence="7" id="KW-0511">Multifunctional enzyme</keyword>
<evidence type="ECO:0000256" key="5">
    <source>
        <dbReference type="ARBA" id="ARBA00022723"/>
    </source>
</evidence>
<evidence type="ECO:0000256" key="3">
    <source>
        <dbReference type="ARBA" id="ARBA00022598"/>
    </source>
</evidence>
<dbReference type="EMBL" id="CAVNYO010000109">
    <property type="protein sequence ID" value="CAK5266436.1"/>
    <property type="molecule type" value="Genomic_DNA"/>
</dbReference>
<dbReference type="InterPro" id="IPR014031">
    <property type="entry name" value="Ketoacyl_synth_C"/>
</dbReference>
<dbReference type="InterPro" id="IPR036736">
    <property type="entry name" value="ACP-like_sf"/>
</dbReference>
<dbReference type="InterPro" id="IPR036396">
    <property type="entry name" value="Cyt_P450_sf"/>
</dbReference>
<organism evidence="11 12">
    <name type="scientific">Mycena citricolor</name>
    <dbReference type="NCBI Taxonomy" id="2018698"/>
    <lineage>
        <taxon>Eukaryota</taxon>
        <taxon>Fungi</taxon>
        <taxon>Dikarya</taxon>
        <taxon>Basidiomycota</taxon>
        <taxon>Agaricomycotina</taxon>
        <taxon>Agaricomycetes</taxon>
        <taxon>Agaricomycetidae</taxon>
        <taxon>Agaricales</taxon>
        <taxon>Marasmiineae</taxon>
        <taxon>Mycenaceae</taxon>
        <taxon>Mycena</taxon>
    </lineage>
</organism>
<dbReference type="Pfam" id="PF00550">
    <property type="entry name" value="PP-binding"/>
    <property type="match status" value="1"/>
</dbReference>
<dbReference type="CDD" id="cd00833">
    <property type="entry name" value="PKS"/>
    <property type="match status" value="1"/>
</dbReference>
<dbReference type="PRINTS" id="PR00463">
    <property type="entry name" value="EP450I"/>
</dbReference>
<dbReference type="InterPro" id="IPR001128">
    <property type="entry name" value="Cyt_P450"/>
</dbReference>
<dbReference type="Pfam" id="PF00067">
    <property type="entry name" value="p450"/>
    <property type="match status" value="2"/>
</dbReference>
<dbReference type="Pfam" id="PF00501">
    <property type="entry name" value="AMP-binding"/>
    <property type="match status" value="1"/>
</dbReference>
<gene>
    <name evidence="11" type="ORF">MYCIT1_LOCUS8166</name>
</gene>
<dbReference type="Gene3D" id="1.10.1200.10">
    <property type="entry name" value="ACP-like"/>
    <property type="match status" value="1"/>
</dbReference>
<dbReference type="InterPro" id="IPR000873">
    <property type="entry name" value="AMP-dep_synth/lig_dom"/>
</dbReference>
<keyword evidence="12" id="KW-1185">Reference proteome</keyword>
<evidence type="ECO:0000259" key="9">
    <source>
        <dbReference type="PROSITE" id="PS50075"/>
    </source>
</evidence>
<dbReference type="InterPro" id="IPR017972">
    <property type="entry name" value="Cyt_P450_CS"/>
</dbReference>
<dbReference type="NCBIfam" id="TIGR01733">
    <property type="entry name" value="AA-adenyl-dom"/>
    <property type="match status" value="1"/>
</dbReference>
<dbReference type="GO" id="GO:0004497">
    <property type="term" value="F:monooxygenase activity"/>
    <property type="evidence" value="ECO:0007669"/>
    <property type="project" value="InterPro"/>
</dbReference>
<dbReference type="InterPro" id="IPR020845">
    <property type="entry name" value="AMP-binding_CS"/>
</dbReference>
<name>A0AAD2GZH9_9AGAR</name>
<dbReference type="Gene3D" id="3.30.300.30">
    <property type="match status" value="1"/>
</dbReference>
<dbReference type="GO" id="GO:0005506">
    <property type="term" value="F:iron ion binding"/>
    <property type="evidence" value="ECO:0007669"/>
    <property type="project" value="InterPro"/>
</dbReference>
<dbReference type="InterPro" id="IPR002401">
    <property type="entry name" value="Cyt_P450_E_grp-I"/>
</dbReference>
<proteinExistence type="predicted"/>
<dbReference type="SUPFAM" id="SSF56801">
    <property type="entry name" value="Acetyl-CoA synthetase-like"/>
    <property type="match status" value="1"/>
</dbReference>
<sequence>MHLLTGPAPSSPSLNRAPDDLATYGMSRSQLGLWLAYKMSPDHSMYNLAMKLELDRSEYRLETALQGKCSSPITHLVRRHPALRSTWHDADVRHAEPYVAEWAPNVAVAHLQIQILHVTSPVHFSNRLRAPVPLSDEFAVRWFVVLGPEMMSIYVVAHHIALDGTSMSILSDEMLRFMASPSDPVWDQMDCGLRSMGDTATILRAAYAAAEPAARDFWLSQVRDTAPVRWINNGSGHVSCSPDGNLNPAATPQNGRSIMSDAARDYRAIETWTLFSKADLRQWSARYNTSWFRVMLAAIGVLVRSKCAPPRCEDAADFVLTTAFAGRPAGLGHALGHFVNALPVRVPFTAVLGPDGAGTFDMLVKQISEYVSAAKRHELFSLLDLQDAARVEGMQIPRSQVAVTLSPRLARNECELLPVEGAHDLFFCFLEGVDAVELGVIYDPTIFSESTMTSFKSDFASLCTLVPESGPLSLRTMAPGLVRHLRTLPPALDLHNEDQISETPWHQLFTYQAAQNPDAVALFSAESQTAMTYAELDQRSSGIASYLQREFEIQQESLIQLHLTRGFSVLVWILAVLKSGGAFCVSDLDHPRQRTKQIVEVARPLLVVVDGEDSDWLLEDLPVESSSARVIHVREVEHHLRSAATPARARQVTKGSDLAYVIFTSGSSGKPKGVEITHSNLTHFVTGSHSSASPFLPGLGPGARMLQWANFTFDASLIEWAPCLAFGGTLCLAAHPKALVGEYLLDVVVRNAVTHVNLTASVLASVPADGDRGIGRLRVVSVGGEMVPDGLVEVWRKRGVVVQNAYGPTECAMVMSHHTYPRISKSETAPVPACVIGHAHDKMSFYVCSEDKFHAAALANGEVGEICIAGPQVGRGYRNRPDLTADRFCVHPLIGARLYRTGDRGKMLPNGSVMLLGRVDREVKIRGFRINFADVERHVASAASLSTAVSAQSHPRHGLCVFLAPEMPDTDVQVLKRVLKERVPGYMVPSAVFSVPVSQFPLNVNGKTDHKRVGEMMDALIGNSPALGVRVSDIAPSQVVLEAKRDEIQQAVHDIWMHHLPSPGSSNENRLSDDADFFDIGGNSLILSQIHASLRTRFPTAAGKLSLIDLFQHKTIEQQAQLIRNITNHPQSISEAPGAAQSTSRPKLLGNEIAVIGMAGRFPGAASPAALHEMMMNRTEAISTFHSRVNHTMNDSEIYVPRRGMLLEHGPRRKGVAEFGQGLFTKVAAEALMDAGINLDRYDADRVGLYVGVSGIGDNKHDAPSISARTAYDLNLQGPNVTLDAACSGGMVALSLAVDHLRLGRCDASLIRIARIKNASADRRASSTGYLTAPNKILSPSGHCRPFDDRSDGTVPGEAVCALVLCREQQQTPGGDSKGTVYGVISGISAASDGSEGKLGPTGPCTLGQIRVVKQAWRDCGLDPAKLAYAEMHGSGTRIGDALELEALVKARSQLGVASSRFTFGSNKGNVGNCEAASGLISVIKLLQSFQPANRCIPPLQSFERLNPSIDLPLLAEAVVAQRETAIPEAPDGVLVVRWILGDKGNLSRLPGPPSQSWLFGHLPQLYLTFNYGENEFKWLKEYGTVYLLRGVLGQKRVMVADPVAINHMFRGDDVHFSPMFMAIDTAIYGDDNVQLRAALNPGFTTAVVKSYLAVFETVAQGVTLSLDKALTERKNAPVNVSPLLSEATLAAISQVVLGLSLEDLGPDFVRINSQVIALASGLGRVNFLTDALSAVFPRLPRYLMRLPTQSFRAVHQGRTLAEQVGKKMIGARLDAGILEQKEDDHLFGKILTENAKRSLRPELLAAQTSVLLVAGQDTTANTLTFALYELAQRPEVQSRLRAEVLDAVQDTEIRYDAMPVLNAVIKEALRLYPAEALMDRIAAHDMTIPLSAPVQLSNGETVQQLVVSKGQWITVSSASYQRSEGRWGPEPEMFDPNRWIDGKVAANGEPMISSAYANLLTFNAGPHTCLGWRFAVLEMQVILTELISKFVFEVPEDPAMSMRTMFATTIMPADAEVMQSVSSLTSLSLLTLLGVYVVRWFLRPKNDLGRLPSPPSESWLFGHLPQLLLTTNYGDNEFRWQREHGPVYLLRGVLGQKRLMLSDPVAINHIFRSDDVQFSPMLMAMDKALYGDDNVSASRGEAHRQLRSALNPGFTPAIVKSYRDIFENVARGVTVQLQGALAQRKNALVNISPLLSEATLSAISQVVLGLSLDDLGPSFVDVSSQVLALASGLGRMHFIADAFAVVLPGLLKYLLRLPVQRFASVHQARVLSEEVGRQTIAARLNSGVLEEKESDHLFGRILTENAKKSLRPELLAAQTSILMIAGQDTTVRVIKLSSSPHPDVGQANTLAFALNELAKRPEVQSQLRAEVLDAIQDTEIRYDAMPFLNAVVKEALRMHPAEALADKIALRDVTIPLGTPVQLSNGRTAEQLVIPKGQLITIAIGSYQRSEGRWGPDPNQFDPSRWLDGKVAATGETMALSPYAHLLSFYAGPHTCLGWRFAVLEMQVILTELVSKFVFQLPDDPALRMRAVLVNTLMPADAEGRKRAMLCVSPL</sequence>
<evidence type="ECO:0000256" key="8">
    <source>
        <dbReference type="PIRSR" id="PIRSR602401-1"/>
    </source>
</evidence>
<dbReference type="InterPro" id="IPR023213">
    <property type="entry name" value="CAT-like_dom_sf"/>
</dbReference>
<evidence type="ECO:0000256" key="6">
    <source>
        <dbReference type="ARBA" id="ARBA00023004"/>
    </source>
</evidence>
<dbReference type="GO" id="GO:0016746">
    <property type="term" value="F:acyltransferase activity"/>
    <property type="evidence" value="ECO:0007669"/>
    <property type="project" value="InterPro"/>
</dbReference>
<dbReference type="Proteomes" id="UP001295794">
    <property type="component" value="Unassembled WGS sequence"/>
</dbReference>
<dbReference type="Pfam" id="PF00109">
    <property type="entry name" value="ketoacyl-synt"/>
    <property type="match status" value="1"/>
</dbReference>
<feature type="domain" description="Carrier" evidence="9">
    <location>
        <begin position="1043"/>
        <end position="1127"/>
    </location>
</feature>
<dbReference type="PROSITE" id="PS00455">
    <property type="entry name" value="AMP_BINDING"/>
    <property type="match status" value="1"/>
</dbReference>
<dbReference type="InterPro" id="IPR009081">
    <property type="entry name" value="PP-bd_ACP"/>
</dbReference>
<evidence type="ECO:0000256" key="1">
    <source>
        <dbReference type="ARBA" id="ARBA00022450"/>
    </source>
</evidence>
<dbReference type="PANTHER" id="PTHR45527">
    <property type="entry name" value="NONRIBOSOMAL PEPTIDE SYNTHETASE"/>
    <property type="match status" value="1"/>
</dbReference>
<dbReference type="Gene3D" id="3.40.47.10">
    <property type="match status" value="1"/>
</dbReference>
<evidence type="ECO:0000256" key="7">
    <source>
        <dbReference type="ARBA" id="ARBA00023268"/>
    </source>
</evidence>
<dbReference type="SUPFAM" id="SSF53901">
    <property type="entry name" value="Thiolase-like"/>
    <property type="match status" value="1"/>
</dbReference>
<dbReference type="GO" id="GO:0005737">
    <property type="term" value="C:cytoplasm"/>
    <property type="evidence" value="ECO:0007669"/>
    <property type="project" value="TreeGrafter"/>
</dbReference>
<dbReference type="PROSITE" id="PS50075">
    <property type="entry name" value="CARRIER"/>
    <property type="match status" value="1"/>
</dbReference>
<comment type="caution">
    <text evidence="11">The sequence shown here is derived from an EMBL/GenBank/DDBJ whole genome shotgun (WGS) entry which is preliminary data.</text>
</comment>
<keyword evidence="4" id="KW-0808">Transferase</keyword>
<evidence type="ECO:0000313" key="12">
    <source>
        <dbReference type="Proteomes" id="UP001295794"/>
    </source>
</evidence>
<feature type="binding site" description="axial binding residue" evidence="8">
    <location>
        <position position="1970"/>
    </location>
    <ligand>
        <name>heme</name>
        <dbReference type="ChEBI" id="CHEBI:30413"/>
    </ligand>
    <ligandPart>
        <name>Fe</name>
        <dbReference type="ChEBI" id="CHEBI:18248"/>
    </ligandPart>
</feature>
<dbReference type="Gene3D" id="3.30.559.30">
    <property type="entry name" value="Nonribosomal peptide synthetase, condensation domain"/>
    <property type="match status" value="1"/>
</dbReference>
<evidence type="ECO:0008006" key="13">
    <source>
        <dbReference type="Google" id="ProtNLM"/>
    </source>
</evidence>
<dbReference type="InterPro" id="IPR042099">
    <property type="entry name" value="ANL_N_sf"/>
</dbReference>
<keyword evidence="5 8" id="KW-0479">Metal-binding</keyword>
<keyword evidence="2" id="KW-0597">Phosphoprotein</keyword>
<keyword evidence="8" id="KW-0349">Heme</keyword>
<keyword evidence="1" id="KW-0596">Phosphopantetheine</keyword>
<dbReference type="InterPro" id="IPR045851">
    <property type="entry name" value="AMP-bd_C_sf"/>
</dbReference>
<dbReference type="GO" id="GO:0020037">
    <property type="term" value="F:heme binding"/>
    <property type="evidence" value="ECO:0007669"/>
    <property type="project" value="InterPro"/>
</dbReference>
<dbReference type="GO" id="GO:0044550">
    <property type="term" value="P:secondary metabolite biosynthetic process"/>
    <property type="evidence" value="ECO:0007669"/>
    <property type="project" value="TreeGrafter"/>
</dbReference>
<dbReference type="SUPFAM" id="SSF52777">
    <property type="entry name" value="CoA-dependent acyltransferases"/>
    <property type="match status" value="2"/>
</dbReference>
<dbReference type="InterPro" id="IPR016039">
    <property type="entry name" value="Thiolase-like"/>
</dbReference>
<reference evidence="11" key="1">
    <citation type="submission" date="2023-11" db="EMBL/GenBank/DDBJ databases">
        <authorList>
            <person name="De Vega J J."/>
            <person name="De Vega J J."/>
        </authorList>
    </citation>
    <scope>NUCLEOTIDE SEQUENCE</scope>
</reference>
<dbReference type="CDD" id="cd05930">
    <property type="entry name" value="A_NRPS"/>
    <property type="match status" value="1"/>
</dbReference>
<keyword evidence="3" id="KW-0436">Ligase</keyword>
<dbReference type="PROSITE" id="PS52004">
    <property type="entry name" value="KS3_2"/>
    <property type="match status" value="1"/>
</dbReference>
<dbReference type="InterPro" id="IPR010071">
    <property type="entry name" value="AA_adenyl_dom"/>
</dbReference>
<dbReference type="GO" id="GO:0031177">
    <property type="term" value="F:phosphopantetheine binding"/>
    <property type="evidence" value="ECO:0007669"/>
    <property type="project" value="TreeGrafter"/>
</dbReference>
<dbReference type="Pfam" id="PF02801">
    <property type="entry name" value="Ketoacyl-synt_C"/>
    <property type="match status" value="1"/>
</dbReference>
<dbReference type="SMART" id="SM00825">
    <property type="entry name" value="PKS_KS"/>
    <property type="match status" value="1"/>
</dbReference>
<dbReference type="Gene3D" id="3.40.50.12780">
    <property type="entry name" value="N-terminal domain of ligase-like"/>
    <property type="match status" value="1"/>
</dbReference>
<accession>A0AAD2GZH9</accession>
<protein>
    <recommendedName>
        <fullName evidence="13">Non-ribosomal peptide synthetase</fullName>
    </recommendedName>
</protein>
<evidence type="ECO:0000256" key="2">
    <source>
        <dbReference type="ARBA" id="ARBA00022553"/>
    </source>
</evidence>
<dbReference type="SUPFAM" id="SSF47336">
    <property type="entry name" value="ACP-like"/>
    <property type="match status" value="1"/>
</dbReference>
<dbReference type="GO" id="GO:0016705">
    <property type="term" value="F:oxidoreductase activity, acting on paired donors, with incorporation or reduction of molecular oxygen"/>
    <property type="evidence" value="ECO:0007669"/>
    <property type="project" value="InterPro"/>
</dbReference>
<dbReference type="Gene3D" id="3.30.559.10">
    <property type="entry name" value="Chloramphenicol acetyltransferase-like domain"/>
    <property type="match status" value="1"/>
</dbReference>